<feature type="domain" description="SAF" evidence="5">
    <location>
        <begin position="17"/>
        <end position="75"/>
    </location>
</feature>
<protein>
    <recommendedName>
        <fullName evidence="4">Flagella basal body P-ring formation protein FlgA</fullName>
    </recommendedName>
</protein>
<keyword evidence="7" id="KW-1185">Reference proteome</keyword>
<dbReference type="NCBIfam" id="TIGR03170">
    <property type="entry name" value="flgA_cterm"/>
    <property type="match status" value="1"/>
</dbReference>
<dbReference type="RefSeq" id="WP_071480539.1">
    <property type="nucleotide sequence ID" value="NZ_CP024899.1"/>
</dbReference>
<dbReference type="PANTHER" id="PTHR36307">
    <property type="entry name" value="FLAGELLA BASAL BODY P-RING FORMATION PROTEIN FLGA"/>
    <property type="match status" value="1"/>
</dbReference>
<name>A0A2K8K984_9RHOB</name>
<dbReference type="EMBL" id="CP024899">
    <property type="protein sequence ID" value="ATX66009.1"/>
    <property type="molecule type" value="Genomic_DNA"/>
</dbReference>
<organism evidence="6 7">
    <name type="scientific">Roseinatronobacter bogoriensis subsp. barguzinensis</name>
    <dbReference type="NCBI Taxonomy" id="441209"/>
    <lineage>
        <taxon>Bacteria</taxon>
        <taxon>Pseudomonadati</taxon>
        <taxon>Pseudomonadota</taxon>
        <taxon>Alphaproteobacteria</taxon>
        <taxon>Rhodobacterales</taxon>
        <taxon>Paracoccaceae</taxon>
        <taxon>Roseinatronobacter</taxon>
    </lineage>
</organism>
<dbReference type="CDD" id="cd11614">
    <property type="entry name" value="SAF_CpaB_FlgA_like"/>
    <property type="match status" value="1"/>
</dbReference>
<evidence type="ECO:0000256" key="2">
    <source>
        <dbReference type="ARBA" id="ARBA00022729"/>
    </source>
</evidence>
<keyword evidence="6" id="KW-0966">Cell projection</keyword>
<evidence type="ECO:0000313" key="6">
    <source>
        <dbReference type="EMBL" id="ATX66009.1"/>
    </source>
</evidence>
<dbReference type="SMART" id="SM00858">
    <property type="entry name" value="SAF"/>
    <property type="match status" value="1"/>
</dbReference>
<proteinExistence type="inferred from homology"/>
<dbReference type="STRING" id="441209.GCA_001870665_01657"/>
<dbReference type="PANTHER" id="PTHR36307:SF1">
    <property type="entry name" value="FLAGELLA BASAL BODY P-RING FORMATION PROTEIN FLGA"/>
    <property type="match status" value="1"/>
</dbReference>
<evidence type="ECO:0000256" key="3">
    <source>
        <dbReference type="ARBA" id="ARBA00022764"/>
    </source>
</evidence>
<dbReference type="OrthoDB" id="7619725at2"/>
<dbReference type="GO" id="GO:0042597">
    <property type="term" value="C:periplasmic space"/>
    <property type="evidence" value="ECO:0007669"/>
    <property type="project" value="UniProtKB-SubCell"/>
</dbReference>
<dbReference type="Gene3D" id="2.30.30.760">
    <property type="match status" value="1"/>
</dbReference>
<dbReference type="Proteomes" id="UP000228948">
    <property type="component" value="Chromosome"/>
</dbReference>
<evidence type="ECO:0000256" key="4">
    <source>
        <dbReference type="RuleBase" id="RU362063"/>
    </source>
</evidence>
<dbReference type="GO" id="GO:0044780">
    <property type="term" value="P:bacterial-type flagellum assembly"/>
    <property type="evidence" value="ECO:0007669"/>
    <property type="project" value="InterPro"/>
</dbReference>
<sequence length="147" mass="15761">MKWVMLIVLLWSPALQAETLVATRLIRATEVIGSGDVMLHEAHVPGAATRAEQVVGLEARVAIYPGRPVRLSDLGPAAVVERNETVRMVYRQGTLTILSEGRALERAGLGDSLNVMNLASRQTVQGIVNSTGLVEVFGSSDPFGRGQ</sequence>
<comment type="function">
    <text evidence="4">Involved in the assembly process of the P-ring formation. It may associate with FlgF on the rod constituting a structure essential for the P-ring assembly or may act as a modulator protein for the P-ring assembly.</text>
</comment>
<feature type="chain" id="PRO_5014494316" description="Flagella basal body P-ring formation protein FlgA" evidence="4">
    <location>
        <begin position="18"/>
        <end position="147"/>
    </location>
</feature>
<evidence type="ECO:0000256" key="1">
    <source>
        <dbReference type="ARBA" id="ARBA00004418"/>
    </source>
</evidence>
<comment type="similarity">
    <text evidence="4">Belongs to the FlgA family.</text>
</comment>
<dbReference type="InterPro" id="IPR013974">
    <property type="entry name" value="SAF"/>
</dbReference>
<keyword evidence="3 4" id="KW-0574">Periplasm</keyword>
<accession>A0A2K8K984</accession>
<feature type="signal peptide" evidence="4">
    <location>
        <begin position="1"/>
        <end position="17"/>
    </location>
</feature>
<dbReference type="InterPro" id="IPR039246">
    <property type="entry name" value="Flagellar_FlgA"/>
</dbReference>
<dbReference type="InterPro" id="IPR017585">
    <property type="entry name" value="SAF_FlgA"/>
</dbReference>
<reference evidence="6 7" key="1">
    <citation type="submission" date="2017-11" db="EMBL/GenBank/DDBJ databases">
        <title>Revised Sequence and Annotation of the Rhodobaca barguzinensis strain alga05 Genome.</title>
        <authorList>
            <person name="Kopejtka K."/>
            <person name="Tomasch J.M."/>
            <person name="Bunk B."/>
            <person name="Koblizek M."/>
        </authorList>
    </citation>
    <scope>NUCLEOTIDE SEQUENCE [LARGE SCALE GENOMIC DNA]</scope>
    <source>
        <strain evidence="7">alga05</strain>
    </source>
</reference>
<dbReference type="AlphaFoldDB" id="A0A2K8K984"/>
<evidence type="ECO:0000313" key="7">
    <source>
        <dbReference type="Proteomes" id="UP000228948"/>
    </source>
</evidence>
<evidence type="ECO:0000259" key="5">
    <source>
        <dbReference type="SMART" id="SM00858"/>
    </source>
</evidence>
<comment type="subcellular location">
    <subcellularLocation>
        <location evidence="1 4">Periplasm</location>
    </subcellularLocation>
</comment>
<dbReference type="Pfam" id="PF13144">
    <property type="entry name" value="ChapFlgA"/>
    <property type="match status" value="1"/>
</dbReference>
<dbReference type="KEGG" id="rbg:BG454_09395"/>
<keyword evidence="2 4" id="KW-0732">Signal</keyword>
<gene>
    <name evidence="6" type="ORF">BG454_09395</name>
</gene>
<keyword evidence="6" id="KW-0969">Cilium</keyword>
<keyword evidence="6" id="KW-0282">Flagellum</keyword>
<keyword evidence="4" id="KW-1005">Bacterial flagellum biogenesis</keyword>